<keyword evidence="9" id="KW-1185">Reference proteome</keyword>
<organism evidence="8 9">
    <name type="scientific">Rhodococcus oxybenzonivorans</name>
    <dbReference type="NCBI Taxonomy" id="1990687"/>
    <lineage>
        <taxon>Bacteria</taxon>
        <taxon>Bacillati</taxon>
        <taxon>Actinomycetota</taxon>
        <taxon>Actinomycetes</taxon>
        <taxon>Mycobacteriales</taxon>
        <taxon>Nocardiaceae</taxon>
        <taxon>Rhodococcus</taxon>
    </lineage>
</organism>
<evidence type="ECO:0000256" key="1">
    <source>
        <dbReference type="ARBA" id="ARBA00002190"/>
    </source>
</evidence>
<dbReference type="EMBL" id="CP021354">
    <property type="protein sequence ID" value="AWK70762.1"/>
    <property type="molecule type" value="Genomic_DNA"/>
</dbReference>
<feature type="region of interest" description="Disordered" evidence="7">
    <location>
        <begin position="1"/>
        <end position="23"/>
    </location>
</feature>
<reference evidence="8 9" key="1">
    <citation type="submission" date="2017-05" db="EMBL/GenBank/DDBJ databases">
        <title>Isolation of Rhodococcus sp. S2-17 biodegrading of BP-3.</title>
        <authorList>
            <person name="Lee Y."/>
            <person name="Kim K.H."/>
            <person name="Chun B.H."/>
            <person name="Jung H.S."/>
            <person name="Jeon C.O."/>
        </authorList>
    </citation>
    <scope>NUCLEOTIDE SEQUENCE [LARGE SCALE GENOMIC DNA]</scope>
    <source>
        <strain evidence="8 9">S2-17</strain>
    </source>
</reference>
<gene>
    <name evidence="8" type="ORF">CBI38_03440</name>
</gene>
<feature type="region of interest" description="Disordered" evidence="7">
    <location>
        <begin position="166"/>
        <end position="201"/>
    </location>
</feature>
<keyword evidence="6" id="KW-0814">Transposable element</keyword>
<name>A0A2S2BQ77_9NOCA</name>
<dbReference type="GO" id="GO:0003677">
    <property type="term" value="F:DNA binding"/>
    <property type="evidence" value="ECO:0007669"/>
    <property type="project" value="UniProtKB-UniRule"/>
</dbReference>
<keyword evidence="4 6" id="KW-0238">DNA-binding</keyword>
<evidence type="ECO:0000256" key="3">
    <source>
        <dbReference type="ARBA" id="ARBA00022578"/>
    </source>
</evidence>
<dbReference type="PANTHER" id="PTHR33217">
    <property type="entry name" value="TRANSPOSASE FOR INSERTION SEQUENCE ELEMENT IS1081"/>
    <property type="match status" value="1"/>
</dbReference>
<comment type="function">
    <text evidence="1 6">Required for the transposition of the insertion element.</text>
</comment>
<dbReference type="Pfam" id="PF00872">
    <property type="entry name" value="Transposase_mut"/>
    <property type="match status" value="1"/>
</dbReference>
<evidence type="ECO:0000256" key="7">
    <source>
        <dbReference type="SAM" id="MobiDB-lite"/>
    </source>
</evidence>
<proteinExistence type="inferred from homology"/>
<dbReference type="GO" id="GO:0004803">
    <property type="term" value="F:transposase activity"/>
    <property type="evidence" value="ECO:0007669"/>
    <property type="project" value="UniProtKB-UniRule"/>
</dbReference>
<dbReference type="KEGG" id="roz:CBI38_03440"/>
<evidence type="ECO:0000256" key="5">
    <source>
        <dbReference type="ARBA" id="ARBA00023172"/>
    </source>
</evidence>
<dbReference type="OrthoDB" id="9793302at2"/>
<evidence type="ECO:0000256" key="2">
    <source>
        <dbReference type="ARBA" id="ARBA00010961"/>
    </source>
</evidence>
<dbReference type="InterPro" id="IPR001207">
    <property type="entry name" value="Transposase_mutator"/>
</dbReference>
<dbReference type="GO" id="GO:0006313">
    <property type="term" value="P:DNA transposition"/>
    <property type="evidence" value="ECO:0007669"/>
    <property type="project" value="UniProtKB-UniRule"/>
</dbReference>
<accession>A0A2S2BQ77</accession>
<dbReference type="AlphaFoldDB" id="A0A2S2BQ77"/>
<evidence type="ECO:0000313" key="9">
    <source>
        <dbReference type="Proteomes" id="UP000245711"/>
    </source>
</evidence>
<dbReference type="Proteomes" id="UP000245711">
    <property type="component" value="Chromosome"/>
</dbReference>
<dbReference type="PANTHER" id="PTHR33217:SF9">
    <property type="entry name" value="MUTATOR FAMILY TRANSPOSASE"/>
    <property type="match status" value="1"/>
</dbReference>
<keyword evidence="3 6" id="KW-0815">Transposition</keyword>
<protein>
    <recommendedName>
        <fullName evidence="6">Mutator family transposase</fullName>
    </recommendedName>
</protein>
<sequence>MGVDGIHPRSDSSRTGVPAGHRRVRADGTKKLVAFDDGHREFRSPGSTCSARACVAGCRPRCSHRRRLGLWVALRQVLPDPREQRCWFHKIANVLNALPRSAQPGAKAALAEIWNAKEKEHARAAAKTFAADYASKCPKATAKVTYDLEVLLAFSSMTTGRALIHLHTTRSSRPSPPCGSGTESPRDPAPARPVSRRRSHS</sequence>
<evidence type="ECO:0000313" key="8">
    <source>
        <dbReference type="EMBL" id="AWK70762.1"/>
    </source>
</evidence>
<keyword evidence="5 6" id="KW-0233">DNA recombination</keyword>
<feature type="compositionally biased region" description="Basic and acidic residues" evidence="7">
    <location>
        <begin position="1"/>
        <end position="12"/>
    </location>
</feature>
<evidence type="ECO:0000256" key="4">
    <source>
        <dbReference type="ARBA" id="ARBA00023125"/>
    </source>
</evidence>
<evidence type="ECO:0000256" key="6">
    <source>
        <dbReference type="RuleBase" id="RU365089"/>
    </source>
</evidence>
<comment type="similarity">
    <text evidence="2 6">Belongs to the transposase mutator family.</text>
</comment>